<gene>
    <name evidence="2" type="ORF">D623_10011159</name>
</gene>
<accession>S7MBM8</accession>
<protein>
    <submittedName>
        <fullName evidence="2">Uncharacterized protein</fullName>
    </submittedName>
</protein>
<reference evidence="2 3" key="1">
    <citation type="journal article" date="2013" name="Nat. Commun.">
        <title>Genome analysis reveals insights into physiology and longevity of the Brandt's bat Myotis brandtii.</title>
        <authorList>
            <person name="Seim I."/>
            <person name="Fang X."/>
            <person name="Xiong Z."/>
            <person name="Lobanov A.V."/>
            <person name="Huang Z."/>
            <person name="Ma S."/>
            <person name="Feng Y."/>
            <person name="Turanov A.A."/>
            <person name="Zhu Y."/>
            <person name="Lenz T.L."/>
            <person name="Gerashchenko M.V."/>
            <person name="Fan D."/>
            <person name="Hee Yim S."/>
            <person name="Yao X."/>
            <person name="Jordan D."/>
            <person name="Xiong Y."/>
            <person name="Ma Y."/>
            <person name="Lyapunov A.N."/>
            <person name="Chen G."/>
            <person name="Kulakova O.I."/>
            <person name="Sun Y."/>
            <person name="Lee S.G."/>
            <person name="Bronson R.T."/>
            <person name="Moskalev A.A."/>
            <person name="Sunyaev S.R."/>
            <person name="Zhang G."/>
            <person name="Krogh A."/>
            <person name="Wang J."/>
            <person name="Gladyshev V.N."/>
        </authorList>
    </citation>
    <scope>NUCLEOTIDE SEQUENCE [LARGE SCALE GENOMIC DNA]</scope>
</reference>
<evidence type="ECO:0000313" key="3">
    <source>
        <dbReference type="Proteomes" id="UP000052978"/>
    </source>
</evidence>
<feature type="region of interest" description="Disordered" evidence="1">
    <location>
        <begin position="157"/>
        <end position="186"/>
    </location>
</feature>
<dbReference type="AlphaFoldDB" id="S7MBM8"/>
<proteinExistence type="predicted"/>
<dbReference type="Proteomes" id="UP000052978">
    <property type="component" value="Unassembled WGS sequence"/>
</dbReference>
<keyword evidence="3" id="KW-1185">Reference proteome</keyword>
<organism evidence="2 3">
    <name type="scientific">Myotis brandtii</name>
    <name type="common">Brandt's bat</name>
    <dbReference type="NCBI Taxonomy" id="109478"/>
    <lineage>
        <taxon>Eukaryota</taxon>
        <taxon>Metazoa</taxon>
        <taxon>Chordata</taxon>
        <taxon>Craniata</taxon>
        <taxon>Vertebrata</taxon>
        <taxon>Euteleostomi</taxon>
        <taxon>Mammalia</taxon>
        <taxon>Eutheria</taxon>
        <taxon>Laurasiatheria</taxon>
        <taxon>Chiroptera</taxon>
        <taxon>Yangochiroptera</taxon>
        <taxon>Vespertilionidae</taxon>
        <taxon>Myotis</taxon>
    </lineage>
</organism>
<dbReference type="EMBL" id="KE161066">
    <property type="protein sequence ID" value="EPQ01524.1"/>
    <property type="molecule type" value="Genomic_DNA"/>
</dbReference>
<feature type="compositionally biased region" description="Basic and acidic residues" evidence="1">
    <location>
        <begin position="19"/>
        <end position="56"/>
    </location>
</feature>
<name>S7MBM8_MYOBR</name>
<sequence>MLCPGGLGSSLLLHQAQRRVPDKLRDTPHPPTRESLERGEDVLEEKGLEKQGDSLMKRRQSARPARWLSIDPGTRRLISLYRRYLHIAAFPAGCCGRGLDVSDWMTQEEQATYKGLFILRSPLTGSLRALRVHSLSSITNPQAVAGQSRLRTWERELPAQSPGEARVPSVSGLSTGRTPTSGAHGT</sequence>
<feature type="compositionally biased region" description="Polar residues" evidence="1">
    <location>
        <begin position="171"/>
        <end position="186"/>
    </location>
</feature>
<feature type="region of interest" description="Disordered" evidence="1">
    <location>
        <begin position="18"/>
        <end position="56"/>
    </location>
</feature>
<evidence type="ECO:0000313" key="2">
    <source>
        <dbReference type="EMBL" id="EPQ01524.1"/>
    </source>
</evidence>
<evidence type="ECO:0000256" key="1">
    <source>
        <dbReference type="SAM" id="MobiDB-lite"/>
    </source>
</evidence>